<name>X1L0L8_9ZZZZ</name>
<dbReference type="PANTHER" id="PTHR43692">
    <property type="entry name" value="UDP-N-ACETYLMURAMOYLALANINE--D-GLUTAMATE LIGASE"/>
    <property type="match status" value="1"/>
</dbReference>
<evidence type="ECO:0000256" key="3">
    <source>
        <dbReference type="ARBA" id="ARBA00022840"/>
    </source>
</evidence>
<dbReference type="InterPro" id="IPR036565">
    <property type="entry name" value="Mur-like_cat_sf"/>
</dbReference>
<sequence length="104" mass="11704">MRVKGKKVLVLGMGVSGVAAAHLVRGEIIVTEISTFQLETIDKFSPHISCILNITPDHLDRHLSLENYSDLKARIFRNQKNKDFTVLNRDDARVYPLASKTKAQ</sequence>
<dbReference type="GO" id="GO:0008764">
    <property type="term" value="F:UDP-N-acetylmuramoylalanine-D-glutamate ligase activity"/>
    <property type="evidence" value="ECO:0007669"/>
    <property type="project" value="InterPro"/>
</dbReference>
<dbReference type="InterPro" id="IPR013221">
    <property type="entry name" value="Mur_ligase_cen"/>
</dbReference>
<dbReference type="Gene3D" id="3.40.1190.10">
    <property type="entry name" value="Mur-like, catalytic domain"/>
    <property type="match status" value="1"/>
</dbReference>
<accession>X1L0L8</accession>
<dbReference type="EMBL" id="BARV01007798">
    <property type="protein sequence ID" value="GAI12887.1"/>
    <property type="molecule type" value="Genomic_DNA"/>
</dbReference>
<proteinExistence type="predicted"/>
<feature type="non-terminal residue" evidence="5">
    <location>
        <position position="104"/>
    </location>
</feature>
<keyword evidence="1" id="KW-0436">Ligase</keyword>
<comment type="caution">
    <text evidence="5">The sequence shown here is derived from an EMBL/GenBank/DDBJ whole genome shotgun (WGS) entry which is preliminary data.</text>
</comment>
<reference evidence="5" key="1">
    <citation type="journal article" date="2014" name="Front. Microbiol.">
        <title>High frequency of phylogenetically diverse reductive dehalogenase-homologous genes in deep subseafloor sedimentary metagenomes.</title>
        <authorList>
            <person name="Kawai M."/>
            <person name="Futagami T."/>
            <person name="Toyoda A."/>
            <person name="Takaki Y."/>
            <person name="Nishi S."/>
            <person name="Hori S."/>
            <person name="Arai W."/>
            <person name="Tsubouchi T."/>
            <person name="Morono Y."/>
            <person name="Uchiyama I."/>
            <person name="Ito T."/>
            <person name="Fujiyama A."/>
            <person name="Inagaki F."/>
            <person name="Takami H."/>
        </authorList>
    </citation>
    <scope>NUCLEOTIDE SEQUENCE</scope>
    <source>
        <strain evidence="5">Expedition CK06-06</strain>
    </source>
</reference>
<dbReference type="SUPFAM" id="SSF53623">
    <property type="entry name" value="MurD-like peptide ligases, catalytic domain"/>
    <property type="match status" value="1"/>
</dbReference>
<protein>
    <recommendedName>
        <fullName evidence="4">Mur ligase central domain-containing protein</fullName>
    </recommendedName>
</protein>
<feature type="domain" description="Mur ligase central" evidence="4">
    <location>
        <begin position="26"/>
        <end position="95"/>
    </location>
</feature>
<dbReference type="AlphaFoldDB" id="X1L0L8"/>
<dbReference type="Pfam" id="PF08245">
    <property type="entry name" value="Mur_ligase_M"/>
    <property type="match status" value="1"/>
</dbReference>
<evidence type="ECO:0000313" key="5">
    <source>
        <dbReference type="EMBL" id="GAI12887.1"/>
    </source>
</evidence>
<gene>
    <name evidence="5" type="ORF">S06H3_15823</name>
</gene>
<keyword evidence="2" id="KW-0547">Nucleotide-binding</keyword>
<evidence type="ECO:0000256" key="2">
    <source>
        <dbReference type="ARBA" id="ARBA00022741"/>
    </source>
</evidence>
<keyword evidence="3" id="KW-0067">ATP-binding</keyword>
<evidence type="ECO:0000259" key="4">
    <source>
        <dbReference type="Pfam" id="PF08245"/>
    </source>
</evidence>
<organism evidence="5">
    <name type="scientific">marine sediment metagenome</name>
    <dbReference type="NCBI Taxonomy" id="412755"/>
    <lineage>
        <taxon>unclassified sequences</taxon>
        <taxon>metagenomes</taxon>
        <taxon>ecological metagenomes</taxon>
    </lineage>
</organism>
<dbReference type="PANTHER" id="PTHR43692:SF1">
    <property type="entry name" value="UDP-N-ACETYLMURAMOYLALANINE--D-GLUTAMATE LIGASE"/>
    <property type="match status" value="1"/>
</dbReference>
<dbReference type="GO" id="GO:0051301">
    <property type="term" value="P:cell division"/>
    <property type="evidence" value="ECO:0007669"/>
    <property type="project" value="InterPro"/>
</dbReference>
<dbReference type="GO" id="GO:0005524">
    <property type="term" value="F:ATP binding"/>
    <property type="evidence" value="ECO:0007669"/>
    <property type="project" value="UniProtKB-KW"/>
</dbReference>
<evidence type="ECO:0000256" key="1">
    <source>
        <dbReference type="ARBA" id="ARBA00022598"/>
    </source>
</evidence>
<dbReference type="GO" id="GO:0008360">
    <property type="term" value="P:regulation of cell shape"/>
    <property type="evidence" value="ECO:0007669"/>
    <property type="project" value="InterPro"/>
</dbReference>
<dbReference type="InterPro" id="IPR005762">
    <property type="entry name" value="MurD"/>
</dbReference>
<dbReference type="GO" id="GO:0005737">
    <property type="term" value="C:cytoplasm"/>
    <property type="evidence" value="ECO:0007669"/>
    <property type="project" value="InterPro"/>
</dbReference>